<gene>
    <name evidence="2" type="ORF">NHU_00879</name>
</gene>
<dbReference type="EMBL" id="AP014800">
    <property type="protein sequence ID" value="BAQ68047.1"/>
    <property type="molecule type" value="Genomic_DNA"/>
</dbReference>
<dbReference type="CDD" id="cd00093">
    <property type="entry name" value="HTH_XRE"/>
    <property type="match status" value="1"/>
</dbReference>
<dbReference type="PATRIC" id="fig|35806.4.peg.900"/>
<organism evidence="2 3">
    <name type="scientific">Rhodovulum sulfidophilum</name>
    <name type="common">Rhodobacter sulfidophilus</name>
    <dbReference type="NCBI Taxonomy" id="35806"/>
    <lineage>
        <taxon>Bacteria</taxon>
        <taxon>Pseudomonadati</taxon>
        <taxon>Pseudomonadota</taxon>
        <taxon>Alphaproteobacteria</taxon>
        <taxon>Rhodobacterales</taxon>
        <taxon>Paracoccaceae</taxon>
        <taxon>Rhodovulum</taxon>
    </lineage>
</organism>
<dbReference type="GO" id="GO:0003677">
    <property type="term" value="F:DNA binding"/>
    <property type="evidence" value="ECO:0007669"/>
    <property type="project" value="UniProtKB-KW"/>
</dbReference>
<sequence length="74" mass="8261">MHALVAARKGQGLTQQELANRMDRPQSFVAKVEGGERRLDVVEFVQWTIALGIAQDSILTEVVRGVTLQDRTQQ</sequence>
<dbReference type="Proteomes" id="UP000064912">
    <property type="component" value="Chromosome"/>
</dbReference>
<feature type="domain" description="HTH cro/C1-type" evidence="1">
    <location>
        <begin position="4"/>
        <end position="58"/>
    </location>
</feature>
<name>A0A0D6AYV8_RHOSU</name>
<dbReference type="InterPro" id="IPR001387">
    <property type="entry name" value="Cro/C1-type_HTH"/>
</dbReference>
<dbReference type="KEGG" id="rsu:NHU_00879"/>
<evidence type="ECO:0000259" key="1">
    <source>
        <dbReference type="PROSITE" id="PS50943"/>
    </source>
</evidence>
<evidence type="ECO:0000313" key="2">
    <source>
        <dbReference type="EMBL" id="BAQ68047.1"/>
    </source>
</evidence>
<proteinExistence type="predicted"/>
<dbReference type="AlphaFoldDB" id="A0A0D6AYV8"/>
<dbReference type="SUPFAM" id="SSF47413">
    <property type="entry name" value="lambda repressor-like DNA-binding domains"/>
    <property type="match status" value="1"/>
</dbReference>
<protein>
    <submittedName>
        <fullName evidence="2">DNA-binding protein</fullName>
    </submittedName>
</protein>
<keyword evidence="2" id="KW-0238">DNA-binding</keyword>
<dbReference type="PROSITE" id="PS50943">
    <property type="entry name" value="HTH_CROC1"/>
    <property type="match status" value="1"/>
</dbReference>
<evidence type="ECO:0000313" key="3">
    <source>
        <dbReference type="Proteomes" id="UP000064912"/>
    </source>
</evidence>
<accession>A0A0D6AYV8</accession>
<dbReference type="Gene3D" id="1.10.260.40">
    <property type="entry name" value="lambda repressor-like DNA-binding domains"/>
    <property type="match status" value="1"/>
</dbReference>
<dbReference type="InterPro" id="IPR010982">
    <property type="entry name" value="Lambda_DNA-bd_dom_sf"/>
</dbReference>
<reference evidence="2 3" key="1">
    <citation type="submission" date="2015-02" db="EMBL/GenBank/DDBJ databases">
        <title>Genome sequene of Rhodovulum sulfidophilum DSM 2351.</title>
        <authorList>
            <person name="Nagao N."/>
        </authorList>
    </citation>
    <scope>NUCLEOTIDE SEQUENCE [LARGE SCALE GENOMIC DNA]</scope>
    <source>
        <strain evidence="2 3">DSM 2351</strain>
    </source>
</reference>